<feature type="compositionally biased region" description="Basic and acidic residues" evidence="1">
    <location>
        <begin position="34"/>
        <end position="52"/>
    </location>
</feature>
<evidence type="ECO:0000256" key="1">
    <source>
        <dbReference type="SAM" id="MobiDB-lite"/>
    </source>
</evidence>
<dbReference type="PANTHER" id="PTHR35271">
    <property type="entry name" value="ABC TRANSPORTER, SUBSTRATE-BINDING LIPOPROTEIN-RELATED"/>
    <property type="match status" value="1"/>
</dbReference>
<dbReference type="AlphaFoldDB" id="A0A3B0Y1V9"/>
<dbReference type="PROSITE" id="PS51257">
    <property type="entry name" value="PROKAR_LIPOPROTEIN"/>
    <property type="match status" value="1"/>
</dbReference>
<reference evidence="2" key="1">
    <citation type="submission" date="2018-06" db="EMBL/GenBank/DDBJ databases">
        <authorList>
            <person name="Zhirakovskaya E."/>
        </authorList>
    </citation>
    <scope>NUCLEOTIDE SEQUENCE</scope>
</reference>
<evidence type="ECO:0000313" key="2">
    <source>
        <dbReference type="EMBL" id="VAW62434.1"/>
    </source>
</evidence>
<protein>
    <submittedName>
        <fullName evidence="2">Uncharacterized protein</fullName>
    </submittedName>
</protein>
<dbReference type="Gene3D" id="3.40.50.2300">
    <property type="match status" value="2"/>
</dbReference>
<accession>A0A3B0Y1V9</accession>
<dbReference type="PANTHER" id="PTHR35271:SF1">
    <property type="entry name" value="ABC TRANSPORTER, SUBSTRATE-BINDING LIPOPROTEIN"/>
    <property type="match status" value="1"/>
</dbReference>
<dbReference type="EMBL" id="UOFG01000169">
    <property type="protein sequence ID" value="VAW62434.1"/>
    <property type="molecule type" value="Genomic_DNA"/>
</dbReference>
<organism evidence="2">
    <name type="scientific">hydrothermal vent metagenome</name>
    <dbReference type="NCBI Taxonomy" id="652676"/>
    <lineage>
        <taxon>unclassified sequences</taxon>
        <taxon>metagenomes</taxon>
        <taxon>ecological metagenomes</taxon>
    </lineage>
</organism>
<feature type="region of interest" description="Disordered" evidence="1">
    <location>
        <begin position="34"/>
        <end position="63"/>
    </location>
</feature>
<gene>
    <name evidence="2" type="ORF">MNBD_GAMMA11-3125</name>
</gene>
<dbReference type="InterPro" id="IPR007487">
    <property type="entry name" value="ABC_transpt-TYRBP-like"/>
</dbReference>
<name>A0A3B0Y1V9_9ZZZZ</name>
<sequence length="362" mass="39467">MSSKDIIGTKSDLSLKAILMVCMVMLFAGCTPDTKKSGIESDKTAISDERSAPDSGKSGLNVNKAKKPRLIRRELANKKTEKKAKQQNVLILLSSSVKSYQRLAQKIASDPGVVAVEITLSGDPAQDNAVVRDIQSSDTVQIVAIGLKAAQSVKSITNKQIVFAQVVNYRDYGLVGGNFKGVSALPSPEKLFKDWKALSPGLSKVAVVVGKNLHSYLRRAQKAAELEGIELIIEQVASDKEFVYRSKNMQRNIQGQWILPDNRVLSVKALKEVMAYGSRRGRQIVVFSPGLLSYGGLFYVSPDIAAIAEAVLLRLRQSAGKADVQGDGVLPVMSHILGINQNIARQFNLIIPAAYRKYINDR</sequence>
<proteinExistence type="predicted"/>